<evidence type="ECO:0000313" key="3">
    <source>
        <dbReference type="Proteomes" id="UP000070404"/>
    </source>
</evidence>
<reference evidence="2 3" key="1">
    <citation type="journal article" date="2016" name="Sci. Rep.">
        <title>Metabolic traits of an uncultured archaeal lineage -MSBL1- from brine pools of the Red Sea.</title>
        <authorList>
            <person name="Mwirichia R."/>
            <person name="Alam I."/>
            <person name="Rashid M."/>
            <person name="Vinu M."/>
            <person name="Ba-Alawi W."/>
            <person name="Anthony Kamau A."/>
            <person name="Kamanda Ngugi D."/>
            <person name="Goker M."/>
            <person name="Klenk H.P."/>
            <person name="Bajic V."/>
            <person name="Stingl U."/>
        </authorList>
    </citation>
    <scope>NUCLEOTIDE SEQUENCE [LARGE SCALE GENOMIC DNA]</scope>
    <source>
        <strain evidence="2">SCGC-AAA382C18</strain>
    </source>
</reference>
<name>A0A133VHZ7_9EURY</name>
<sequence length="112" mass="12923">MGGKIEVYTDESVSPAIAKGLRRRGLEATDAREVNNIGLTDEEQLKYVKNNDFVLFTYDDDFVRIARKKNIKHPGIIYCDQRKYSIGEIIRKISKIVETNQPTDLENKVKYL</sequence>
<gene>
    <name evidence="2" type="ORF">AKJ52_02625</name>
</gene>
<dbReference type="Proteomes" id="UP000070404">
    <property type="component" value="Unassembled WGS sequence"/>
</dbReference>
<comment type="caution">
    <text evidence="2">The sequence shown here is derived from an EMBL/GenBank/DDBJ whole genome shotgun (WGS) entry which is preliminary data.</text>
</comment>
<dbReference type="Pfam" id="PF18480">
    <property type="entry name" value="DUF5615"/>
    <property type="match status" value="1"/>
</dbReference>
<feature type="domain" description="DUF5615" evidence="1">
    <location>
        <begin position="7"/>
        <end position="109"/>
    </location>
</feature>
<evidence type="ECO:0000259" key="1">
    <source>
        <dbReference type="Pfam" id="PF18480"/>
    </source>
</evidence>
<dbReference type="EMBL" id="LHYF01000053">
    <property type="protein sequence ID" value="KXB06044.1"/>
    <property type="molecule type" value="Genomic_DNA"/>
</dbReference>
<keyword evidence="3" id="KW-1185">Reference proteome</keyword>
<dbReference type="AlphaFoldDB" id="A0A133VHZ7"/>
<proteinExistence type="predicted"/>
<evidence type="ECO:0000313" key="2">
    <source>
        <dbReference type="EMBL" id="KXB06044.1"/>
    </source>
</evidence>
<organism evidence="2 3">
    <name type="scientific">candidate division MSBL1 archaeon SCGC-AAA382C18</name>
    <dbReference type="NCBI Taxonomy" id="1698281"/>
    <lineage>
        <taxon>Archaea</taxon>
        <taxon>Methanobacteriati</taxon>
        <taxon>Methanobacteriota</taxon>
        <taxon>candidate division MSBL1</taxon>
    </lineage>
</organism>
<protein>
    <recommendedName>
        <fullName evidence="1">DUF5615 domain-containing protein</fullName>
    </recommendedName>
</protein>
<accession>A0A133VHZ7</accession>
<dbReference type="InterPro" id="IPR041049">
    <property type="entry name" value="DUF5615"/>
</dbReference>